<evidence type="ECO:0000256" key="3">
    <source>
        <dbReference type="RuleBase" id="RU361235"/>
    </source>
</evidence>
<dbReference type="PANTHER" id="PTHR11559">
    <property type="entry name" value="CARBOXYLESTERASE"/>
    <property type="match status" value="1"/>
</dbReference>
<dbReference type="InterPro" id="IPR019826">
    <property type="entry name" value="Carboxylesterase_B_AS"/>
</dbReference>
<accession>A0A6A6VXB7</accession>
<gene>
    <name evidence="5" type="ORF">EJ05DRAFT_479227</name>
</gene>
<feature type="signal peptide" evidence="3">
    <location>
        <begin position="1"/>
        <end position="19"/>
    </location>
</feature>
<proteinExistence type="inferred from homology"/>
<organism evidence="5 6">
    <name type="scientific">Pseudovirgaria hyperparasitica</name>
    <dbReference type="NCBI Taxonomy" id="470096"/>
    <lineage>
        <taxon>Eukaryota</taxon>
        <taxon>Fungi</taxon>
        <taxon>Dikarya</taxon>
        <taxon>Ascomycota</taxon>
        <taxon>Pezizomycotina</taxon>
        <taxon>Dothideomycetes</taxon>
        <taxon>Dothideomycetes incertae sedis</taxon>
        <taxon>Acrospermales</taxon>
        <taxon>Acrospermaceae</taxon>
        <taxon>Pseudovirgaria</taxon>
    </lineage>
</organism>
<protein>
    <recommendedName>
        <fullName evidence="3">Carboxylic ester hydrolase</fullName>
        <ecNumber evidence="3">3.1.1.-</ecNumber>
    </recommendedName>
</protein>
<keyword evidence="6" id="KW-1185">Reference proteome</keyword>
<reference evidence="5" key="1">
    <citation type="journal article" date="2020" name="Stud. Mycol.">
        <title>101 Dothideomycetes genomes: a test case for predicting lifestyles and emergence of pathogens.</title>
        <authorList>
            <person name="Haridas S."/>
            <person name="Albert R."/>
            <person name="Binder M."/>
            <person name="Bloem J."/>
            <person name="Labutti K."/>
            <person name="Salamov A."/>
            <person name="Andreopoulos B."/>
            <person name="Baker S."/>
            <person name="Barry K."/>
            <person name="Bills G."/>
            <person name="Bluhm B."/>
            <person name="Cannon C."/>
            <person name="Castanera R."/>
            <person name="Culley D."/>
            <person name="Daum C."/>
            <person name="Ezra D."/>
            <person name="Gonzalez J."/>
            <person name="Henrissat B."/>
            <person name="Kuo A."/>
            <person name="Liang C."/>
            <person name="Lipzen A."/>
            <person name="Lutzoni F."/>
            <person name="Magnuson J."/>
            <person name="Mondo S."/>
            <person name="Nolan M."/>
            <person name="Ohm R."/>
            <person name="Pangilinan J."/>
            <person name="Park H.-J."/>
            <person name="Ramirez L."/>
            <person name="Alfaro M."/>
            <person name="Sun H."/>
            <person name="Tritt A."/>
            <person name="Yoshinaga Y."/>
            <person name="Zwiers L.-H."/>
            <person name="Turgeon B."/>
            <person name="Goodwin S."/>
            <person name="Spatafora J."/>
            <person name="Crous P."/>
            <person name="Grigoriev I."/>
        </authorList>
    </citation>
    <scope>NUCLEOTIDE SEQUENCE</scope>
    <source>
        <strain evidence="5">CBS 121739</strain>
    </source>
</reference>
<name>A0A6A6VXB7_9PEZI</name>
<evidence type="ECO:0000313" key="5">
    <source>
        <dbReference type="EMBL" id="KAF2754815.1"/>
    </source>
</evidence>
<dbReference type="InterPro" id="IPR002018">
    <property type="entry name" value="CarbesteraseB"/>
</dbReference>
<dbReference type="PROSITE" id="PS00122">
    <property type="entry name" value="CARBOXYLESTERASE_B_1"/>
    <property type="match status" value="1"/>
</dbReference>
<dbReference type="Pfam" id="PF00135">
    <property type="entry name" value="COesterase"/>
    <property type="match status" value="1"/>
</dbReference>
<dbReference type="Gene3D" id="3.40.50.1820">
    <property type="entry name" value="alpha/beta hydrolase"/>
    <property type="match status" value="1"/>
</dbReference>
<evidence type="ECO:0000256" key="1">
    <source>
        <dbReference type="ARBA" id="ARBA00005964"/>
    </source>
</evidence>
<dbReference type="Proteomes" id="UP000799437">
    <property type="component" value="Unassembled WGS sequence"/>
</dbReference>
<keyword evidence="2 3" id="KW-0378">Hydrolase</keyword>
<evidence type="ECO:0000259" key="4">
    <source>
        <dbReference type="Pfam" id="PF00135"/>
    </source>
</evidence>
<dbReference type="InterPro" id="IPR050309">
    <property type="entry name" value="Type-B_Carboxylest/Lipase"/>
</dbReference>
<evidence type="ECO:0000256" key="2">
    <source>
        <dbReference type="ARBA" id="ARBA00022801"/>
    </source>
</evidence>
<dbReference type="InterPro" id="IPR019819">
    <property type="entry name" value="Carboxylesterase_B_CS"/>
</dbReference>
<dbReference type="EMBL" id="ML996579">
    <property type="protein sequence ID" value="KAF2754815.1"/>
    <property type="molecule type" value="Genomic_DNA"/>
</dbReference>
<dbReference type="AlphaFoldDB" id="A0A6A6VXB7"/>
<sequence length="530" mass="58195">MRLLLISAFLAQSIVNAVGTTVHLDYATYHGHALSNGISQWLGMRYAAPPTGNLRFAPPQDPERMQYVQNATVHGARCIGLSQTPTPALSEDCLFINVYAPTGATADSQLPVYFFIPGGGFNTDSNANYNGSALLLAADKQMLVVTFNYRVASLGFLASKEMRGSVNNGLKDQRKAMMWVQDNIAKFGGNPKHVVLGGDSAGAASITLHLAAYGGRDDGLFHGTAAESQSFGPVLTIEESQYQYDALVANSGCKGKSDTLACLRGMDIGSYQKAAVNVPYPRKHWEPLFMYSPVIDSDFVRAVTMKEFQDGNFVKLPAIYGNVLNEGTTFCPRNIANMETSTKWLSNQFPHLNSSHADAVSKYFPRTPERFPKSTDFWRQCANAYGSIRYLCPGLTLSSIYASHSIPVYTYLWSVKDPRSEASGLGVFHTAEINAIWSPGAAGTKSFWPQSYLPGGVNDGVIPVVQGYWTSFVRHLDPNRERARGTPVWEQWGQGSRLVFETNKTTMRTVANDERGMCEYFGQVAVDLRQ</sequence>
<dbReference type="OrthoDB" id="408631at2759"/>
<dbReference type="RefSeq" id="XP_033597266.1">
    <property type="nucleotide sequence ID" value="XM_033744628.1"/>
</dbReference>
<dbReference type="InterPro" id="IPR029058">
    <property type="entry name" value="AB_hydrolase_fold"/>
</dbReference>
<evidence type="ECO:0000313" key="6">
    <source>
        <dbReference type="Proteomes" id="UP000799437"/>
    </source>
</evidence>
<feature type="domain" description="Carboxylesterase type B" evidence="4">
    <location>
        <begin position="32"/>
        <end position="510"/>
    </location>
</feature>
<comment type="similarity">
    <text evidence="1 3">Belongs to the type-B carboxylesterase/lipase family.</text>
</comment>
<dbReference type="PROSITE" id="PS00941">
    <property type="entry name" value="CARBOXYLESTERASE_B_2"/>
    <property type="match status" value="1"/>
</dbReference>
<keyword evidence="3" id="KW-0732">Signal</keyword>
<dbReference type="EC" id="3.1.1.-" evidence="3"/>
<dbReference type="GO" id="GO:0016787">
    <property type="term" value="F:hydrolase activity"/>
    <property type="evidence" value="ECO:0007669"/>
    <property type="project" value="UniProtKB-KW"/>
</dbReference>
<dbReference type="GeneID" id="54485682"/>
<feature type="chain" id="PRO_5025714528" description="Carboxylic ester hydrolase" evidence="3">
    <location>
        <begin position="20"/>
        <end position="530"/>
    </location>
</feature>
<dbReference type="SUPFAM" id="SSF53474">
    <property type="entry name" value="alpha/beta-Hydrolases"/>
    <property type="match status" value="1"/>
</dbReference>